<keyword evidence="1" id="KW-0472">Membrane</keyword>
<keyword evidence="3" id="KW-1185">Reference proteome</keyword>
<protein>
    <submittedName>
        <fullName evidence="2">Uncharacterized protein</fullName>
    </submittedName>
</protein>
<evidence type="ECO:0000313" key="2">
    <source>
        <dbReference type="EMBL" id="POS73070.1"/>
    </source>
</evidence>
<evidence type="ECO:0000313" key="3">
    <source>
        <dbReference type="Proteomes" id="UP000094444"/>
    </source>
</evidence>
<comment type="caution">
    <text evidence="2">The sequence shown here is derived from an EMBL/GenBank/DDBJ whole genome shotgun (WGS) entry which is preliminary data.</text>
</comment>
<dbReference type="Proteomes" id="UP000094444">
    <property type="component" value="Unassembled WGS sequence"/>
</dbReference>
<sequence length="272" mass="30129">MQSEMRFSMDARGAMGDKPAQVVQMVVGTNDRLVDPGQRPIHAASGFVPFQSFCSAPATKGLEGALEVQERNDRIGDKILQEGFRRQKGTCRNPRYWLYGGVHSVKFIGVVWFMLCLLSARSDLSMEERRTPPRRAAEEKKKLGTVGIVKPHHAAAPAALSAAYHPLQPRMLMHNRTCRASRRPSHGQARPLPTRATCTALHCIVHMQLRRSTRATHSPQHSTSQLFDVSLPPAAESPSPQRVLSLLTHLFKLTPAFSPPCVGSWTAMLSRP</sequence>
<gene>
    <name evidence="2" type="ORF">DHEL01_v208539</name>
</gene>
<reference evidence="2" key="1">
    <citation type="submission" date="2017-09" db="EMBL/GenBank/DDBJ databases">
        <title>Polyketide synthases of a Diaporthe helianthi virulent isolate.</title>
        <authorList>
            <person name="Baroncelli R."/>
        </authorList>
    </citation>
    <scope>NUCLEOTIDE SEQUENCE [LARGE SCALE GENOMIC DNA]</scope>
    <source>
        <strain evidence="2">7/96</strain>
    </source>
</reference>
<dbReference type="InParanoid" id="A0A2P5HS28"/>
<evidence type="ECO:0000256" key="1">
    <source>
        <dbReference type="SAM" id="Phobius"/>
    </source>
</evidence>
<accession>A0A2P5HS28</accession>
<keyword evidence="1" id="KW-1133">Transmembrane helix</keyword>
<organism evidence="2 3">
    <name type="scientific">Diaporthe helianthi</name>
    <dbReference type="NCBI Taxonomy" id="158607"/>
    <lineage>
        <taxon>Eukaryota</taxon>
        <taxon>Fungi</taxon>
        <taxon>Dikarya</taxon>
        <taxon>Ascomycota</taxon>
        <taxon>Pezizomycotina</taxon>
        <taxon>Sordariomycetes</taxon>
        <taxon>Sordariomycetidae</taxon>
        <taxon>Diaporthales</taxon>
        <taxon>Diaporthaceae</taxon>
        <taxon>Diaporthe</taxon>
    </lineage>
</organism>
<dbReference type="EMBL" id="MAVT02000868">
    <property type="protein sequence ID" value="POS73070.1"/>
    <property type="molecule type" value="Genomic_DNA"/>
</dbReference>
<name>A0A2P5HS28_DIAHE</name>
<proteinExistence type="predicted"/>
<keyword evidence="1" id="KW-0812">Transmembrane</keyword>
<dbReference type="AlphaFoldDB" id="A0A2P5HS28"/>
<feature type="transmembrane region" description="Helical" evidence="1">
    <location>
        <begin position="96"/>
        <end position="120"/>
    </location>
</feature>